<name>A0A3M7QH50_BRAPC</name>
<gene>
    <name evidence="1" type="ORF">BpHYR1_002717</name>
</gene>
<reference evidence="1 2" key="1">
    <citation type="journal article" date="2018" name="Sci. Rep.">
        <title>Genomic signatures of local adaptation to the degree of environmental predictability in rotifers.</title>
        <authorList>
            <person name="Franch-Gras L."/>
            <person name="Hahn C."/>
            <person name="Garcia-Roger E.M."/>
            <person name="Carmona M.J."/>
            <person name="Serra M."/>
            <person name="Gomez A."/>
        </authorList>
    </citation>
    <scope>NUCLEOTIDE SEQUENCE [LARGE SCALE GENOMIC DNA]</scope>
    <source>
        <strain evidence="1">HYR1</strain>
    </source>
</reference>
<evidence type="ECO:0000313" key="2">
    <source>
        <dbReference type="Proteomes" id="UP000276133"/>
    </source>
</evidence>
<dbReference type="AlphaFoldDB" id="A0A3M7QH50"/>
<protein>
    <submittedName>
        <fullName evidence="1">Uncharacterized protein</fullName>
    </submittedName>
</protein>
<organism evidence="1 2">
    <name type="scientific">Brachionus plicatilis</name>
    <name type="common">Marine rotifer</name>
    <name type="synonym">Brachionus muelleri</name>
    <dbReference type="NCBI Taxonomy" id="10195"/>
    <lineage>
        <taxon>Eukaryota</taxon>
        <taxon>Metazoa</taxon>
        <taxon>Spiralia</taxon>
        <taxon>Gnathifera</taxon>
        <taxon>Rotifera</taxon>
        <taxon>Eurotatoria</taxon>
        <taxon>Monogononta</taxon>
        <taxon>Pseudotrocha</taxon>
        <taxon>Ploima</taxon>
        <taxon>Brachionidae</taxon>
        <taxon>Brachionus</taxon>
    </lineage>
</organism>
<accession>A0A3M7QH50</accession>
<dbReference type="EMBL" id="REGN01006122">
    <property type="protein sequence ID" value="RNA10756.1"/>
    <property type="molecule type" value="Genomic_DNA"/>
</dbReference>
<sequence length="68" mass="8075">MYSQNNFCYRAVFKSYHFDRLTTQLSAFKKLLKRILNSIILKGILKLMINSKYHFNSKSLSLDLSLLR</sequence>
<proteinExistence type="predicted"/>
<dbReference type="Proteomes" id="UP000276133">
    <property type="component" value="Unassembled WGS sequence"/>
</dbReference>
<keyword evidence="2" id="KW-1185">Reference proteome</keyword>
<comment type="caution">
    <text evidence="1">The sequence shown here is derived from an EMBL/GenBank/DDBJ whole genome shotgun (WGS) entry which is preliminary data.</text>
</comment>
<evidence type="ECO:0000313" key="1">
    <source>
        <dbReference type="EMBL" id="RNA10756.1"/>
    </source>
</evidence>